<evidence type="ECO:0000259" key="1">
    <source>
        <dbReference type="Pfam" id="PF00149"/>
    </source>
</evidence>
<dbReference type="Proteomes" id="UP000193570">
    <property type="component" value="Unassembled WGS sequence"/>
</dbReference>
<dbReference type="PANTHER" id="PTHR42850">
    <property type="entry name" value="METALLOPHOSPHOESTERASE"/>
    <property type="match status" value="1"/>
</dbReference>
<proteinExistence type="predicted"/>
<evidence type="ECO:0000313" key="2">
    <source>
        <dbReference type="EMBL" id="SLN59793.1"/>
    </source>
</evidence>
<feature type="domain" description="Calcineurin-like phosphoesterase" evidence="1">
    <location>
        <begin position="23"/>
        <end position="194"/>
    </location>
</feature>
<dbReference type="GO" id="GO:0005737">
    <property type="term" value="C:cytoplasm"/>
    <property type="evidence" value="ECO:0007669"/>
    <property type="project" value="TreeGrafter"/>
</dbReference>
<dbReference type="RefSeq" id="WP_085792692.1">
    <property type="nucleotide sequence ID" value="NZ_FWFK01000005.1"/>
</dbReference>
<dbReference type="OrthoDB" id="9807890at2"/>
<dbReference type="GO" id="GO:0008803">
    <property type="term" value="F:bis(5'-nucleosyl)-tetraphosphatase (symmetrical) activity"/>
    <property type="evidence" value="ECO:0007669"/>
    <property type="project" value="TreeGrafter"/>
</dbReference>
<gene>
    <name evidence="2" type="primary">prpE_1</name>
    <name evidence="2" type="ORF">ROJ8625_03027</name>
</gene>
<dbReference type="AlphaFoldDB" id="A0A1X6ZRY9"/>
<keyword evidence="2" id="KW-0378">Hydrolase</keyword>
<sequence>MSFLRRTLGLSRFDAQIAPRAAFAAIGDLHGCWTETDRLLRRLDGVLPTTASVVFVGDYIDRGPESGRVLRNLMDLQRACGTDRIVCLSGNHEEMLLDMLDAPADAGPRWLRHGGLETLASLGVAPVPLDAEEAAWFDLRDAVRAALGPKTEAWLRALPTLWHSGNVAVTHAGADPALPLDAQDDDVLRWGHRDFARRGRRDGMWVVHGHTIVDTPKAAHGRIAIDTGAYATGTLTAAVISRGSCEFLFA</sequence>
<dbReference type="EC" id="3.6.1.17" evidence="2"/>
<dbReference type="Gene3D" id="3.60.21.10">
    <property type="match status" value="1"/>
</dbReference>
<dbReference type="GO" id="GO:0016791">
    <property type="term" value="F:phosphatase activity"/>
    <property type="evidence" value="ECO:0007669"/>
    <property type="project" value="TreeGrafter"/>
</dbReference>
<evidence type="ECO:0000313" key="3">
    <source>
        <dbReference type="Proteomes" id="UP000193570"/>
    </source>
</evidence>
<protein>
    <submittedName>
        <fullName evidence="2">Bis(5'-nucleosyl)-tetraphosphatase PrpE [asymmetrical]</fullName>
        <ecNumber evidence="2">3.6.1.17</ecNumber>
    </submittedName>
</protein>
<dbReference type="Pfam" id="PF00149">
    <property type="entry name" value="Metallophos"/>
    <property type="match status" value="1"/>
</dbReference>
<accession>A0A1X6ZRY9</accession>
<dbReference type="InterPro" id="IPR004843">
    <property type="entry name" value="Calcineurin-like_PHP"/>
</dbReference>
<reference evidence="2 3" key="1">
    <citation type="submission" date="2017-03" db="EMBL/GenBank/DDBJ databases">
        <authorList>
            <person name="Afonso C.L."/>
            <person name="Miller P.J."/>
            <person name="Scott M.A."/>
            <person name="Spackman E."/>
            <person name="Goraichik I."/>
            <person name="Dimitrov K.M."/>
            <person name="Suarez D.L."/>
            <person name="Swayne D.E."/>
        </authorList>
    </citation>
    <scope>NUCLEOTIDE SEQUENCE [LARGE SCALE GENOMIC DNA]</scope>
    <source>
        <strain evidence="2 3">CECT 8625</strain>
    </source>
</reference>
<keyword evidence="3" id="KW-1185">Reference proteome</keyword>
<dbReference type="InterPro" id="IPR050126">
    <property type="entry name" value="Ap4A_hydrolase"/>
</dbReference>
<organism evidence="2 3">
    <name type="scientific">Roseivivax jejudonensis</name>
    <dbReference type="NCBI Taxonomy" id="1529041"/>
    <lineage>
        <taxon>Bacteria</taxon>
        <taxon>Pseudomonadati</taxon>
        <taxon>Pseudomonadota</taxon>
        <taxon>Alphaproteobacteria</taxon>
        <taxon>Rhodobacterales</taxon>
        <taxon>Roseobacteraceae</taxon>
        <taxon>Roseivivax</taxon>
    </lineage>
</organism>
<name>A0A1X6ZRY9_9RHOB</name>
<dbReference type="PANTHER" id="PTHR42850:SF4">
    <property type="entry name" value="ZINC-DEPENDENT ENDOPOLYPHOSPHATASE"/>
    <property type="match status" value="1"/>
</dbReference>
<dbReference type="SUPFAM" id="SSF56300">
    <property type="entry name" value="Metallo-dependent phosphatases"/>
    <property type="match status" value="1"/>
</dbReference>
<dbReference type="GO" id="GO:0110154">
    <property type="term" value="P:RNA decapping"/>
    <property type="evidence" value="ECO:0007669"/>
    <property type="project" value="TreeGrafter"/>
</dbReference>
<dbReference type="EMBL" id="FWFK01000005">
    <property type="protein sequence ID" value="SLN59793.1"/>
    <property type="molecule type" value="Genomic_DNA"/>
</dbReference>
<dbReference type="InterPro" id="IPR029052">
    <property type="entry name" value="Metallo-depent_PP-like"/>
</dbReference>
<dbReference type="GO" id="GO:0004081">
    <property type="term" value="F:bis(5'-nucleosyl)-tetraphosphatase (asymmetrical) activity"/>
    <property type="evidence" value="ECO:0007669"/>
    <property type="project" value="UniProtKB-EC"/>
</dbReference>